<keyword evidence="6" id="KW-1185">Reference proteome</keyword>
<accession>A0ABW3FU76</accession>
<reference evidence="6" key="1">
    <citation type="journal article" date="2019" name="Int. J. Syst. Evol. Microbiol.">
        <title>The Global Catalogue of Microorganisms (GCM) 10K type strain sequencing project: providing services to taxonomists for standard genome sequencing and annotation.</title>
        <authorList>
            <consortium name="The Broad Institute Genomics Platform"/>
            <consortium name="The Broad Institute Genome Sequencing Center for Infectious Disease"/>
            <person name="Wu L."/>
            <person name="Ma J."/>
        </authorList>
    </citation>
    <scope>NUCLEOTIDE SEQUENCE [LARGE SCALE GENOMIC DNA]</scope>
    <source>
        <strain evidence="6">CCUG 56401</strain>
    </source>
</reference>
<evidence type="ECO:0000256" key="1">
    <source>
        <dbReference type="ARBA" id="ARBA00010515"/>
    </source>
</evidence>
<dbReference type="PANTHER" id="PTHR48081">
    <property type="entry name" value="AB HYDROLASE SUPERFAMILY PROTEIN C4A8.06C"/>
    <property type="match status" value="1"/>
</dbReference>
<dbReference type="PANTHER" id="PTHR48081:SF8">
    <property type="entry name" value="ALPHA_BETA HYDROLASE FOLD-3 DOMAIN-CONTAINING PROTEIN-RELATED"/>
    <property type="match status" value="1"/>
</dbReference>
<evidence type="ECO:0000313" key="6">
    <source>
        <dbReference type="Proteomes" id="UP001597018"/>
    </source>
</evidence>
<feature type="domain" description="Alpha/beta hydrolase fold-3" evidence="4">
    <location>
        <begin position="77"/>
        <end position="283"/>
    </location>
</feature>
<dbReference type="PROSITE" id="PS01173">
    <property type="entry name" value="LIPASE_GDXG_HIS"/>
    <property type="match status" value="1"/>
</dbReference>
<dbReference type="InterPro" id="IPR013094">
    <property type="entry name" value="AB_hydrolase_3"/>
</dbReference>
<dbReference type="GO" id="GO:0016787">
    <property type="term" value="F:hydrolase activity"/>
    <property type="evidence" value="ECO:0007669"/>
    <property type="project" value="UniProtKB-KW"/>
</dbReference>
<dbReference type="SUPFAM" id="SSF53474">
    <property type="entry name" value="alpha/beta-Hydrolases"/>
    <property type="match status" value="1"/>
</dbReference>
<keyword evidence="2 5" id="KW-0378">Hydrolase</keyword>
<protein>
    <submittedName>
        <fullName evidence="5">Alpha/beta hydrolase</fullName>
    </submittedName>
</protein>
<dbReference type="PROSITE" id="PS01174">
    <property type="entry name" value="LIPASE_GDXG_SER"/>
    <property type="match status" value="1"/>
</dbReference>
<dbReference type="Proteomes" id="UP001597018">
    <property type="component" value="Unassembled WGS sequence"/>
</dbReference>
<comment type="similarity">
    <text evidence="1">Belongs to the 'GDXG' lipolytic enzyme family.</text>
</comment>
<dbReference type="InterPro" id="IPR002168">
    <property type="entry name" value="Lipase_GDXG_HIS_AS"/>
</dbReference>
<evidence type="ECO:0000256" key="3">
    <source>
        <dbReference type="PROSITE-ProRule" id="PRU10038"/>
    </source>
</evidence>
<dbReference type="RefSeq" id="WP_263247833.1">
    <property type="nucleotide sequence ID" value="NZ_BAABLT010000017.1"/>
</dbReference>
<organism evidence="5 6">
    <name type="scientific">Saccharopolyspora rosea</name>
    <dbReference type="NCBI Taxonomy" id="524884"/>
    <lineage>
        <taxon>Bacteria</taxon>
        <taxon>Bacillati</taxon>
        <taxon>Actinomycetota</taxon>
        <taxon>Actinomycetes</taxon>
        <taxon>Pseudonocardiales</taxon>
        <taxon>Pseudonocardiaceae</taxon>
        <taxon>Saccharopolyspora</taxon>
    </lineage>
</organism>
<proteinExistence type="inferred from homology"/>
<evidence type="ECO:0000313" key="5">
    <source>
        <dbReference type="EMBL" id="MFD0920291.1"/>
    </source>
</evidence>
<feature type="active site" evidence="3">
    <location>
        <position position="155"/>
    </location>
</feature>
<dbReference type="InterPro" id="IPR029058">
    <property type="entry name" value="AB_hydrolase_fold"/>
</dbReference>
<dbReference type="Pfam" id="PF07859">
    <property type="entry name" value="Abhydrolase_3"/>
    <property type="match status" value="1"/>
</dbReference>
<name>A0ABW3FU76_9PSEU</name>
<dbReference type="Gene3D" id="3.40.50.1820">
    <property type="entry name" value="alpha/beta hydrolase"/>
    <property type="match status" value="1"/>
</dbReference>
<dbReference type="InterPro" id="IPR050300">
    <property type="entry name" value="GDXG_lipolytic_enzyme"/>
</dbReference>
<evidence type="ECO:0000259" key="4">
    <source>
        <dbReference type="Pfam" id="PF07859"/>
    </source>
</evidence>
<dbReference type="EMBL" id="JBHTIW010000006">
    <property type="protein sequence ID" value="MFD0920291.1"/>
    <property type="molecule type" value="Genomic_DNA"/>
</dbReference>
<evidence type="ECO:0000256" key="2">
    <source>
        <dbReference type="ARBA" id="ARBA00022801"/>
    </source>
</evidence>
<dbReference type="InterPro" id="IPR033140">
    <property type="entry name" value="Lipase_GDXG_put_SER_AS"/>
</dbReference>
<comment type="caution">
    <text evidence="5">The sequence shown here is derived from an EMBL/GenBank/DDBJ whole genome shotgun (WGS) entry which is preliminary data.</text>
</comment>
<sequence>MLDDEVTQVLRELDAGFPPVHEMTGPQARRAVAARRAPAANLDDVAVVEDRRIPAEDRTIGVRLYRPHGDRAARPVVVFLHGGGFVCCDLDSHDGFCRALAKGTDALVVSVDYRLAPEHPAPAAALDAHAAVRWAAEHAAGLGGDPARIAVAGDSAGGNLAAVAALLSRERGPRLAAQVLLYPVVDPGCDTGSYRTYGTGHYNTEAAMRWYWRQYLGGDALPDPAHLVAPLRAPRHDGLPPAVVVTAQRDPLCDEAAAYARTLTGAGVPVVHRHYPGLFHGFLTLPGFGPAESARQLLWHDLDRLLSTRSAA</sequence>
<gene>
    <name evidence="5" type="ORF">ACFQ16_11120</name>
</gene>